<feature type="compositionally biased region" description="Polar residues" evidence="1">
    <location>
        <begin position="22"/>
        <end position="31"/>
    </location>
</feature>
<proteinExistence type="predicted"/>
<evidence type="ECO:0000256" key="1">
    <source>
        <dbReference type="SAM" id="MobiDB-lite"/>
    </source>
</evidence>
<feature type="compositionally biased region" description="Basic residues" evidence="1">
    <location>
        <begin position="35"/>
        <end position="48"/>
    </location>
</feature>
<reference evidence="2 3" key="1">
    <citation type="journal article" date="2010" name="Nature">
        <title>Genome sequencing and analysis of the model grass Brachypodium distachyon.</title>
        <authorList>
            <consortium name="International Brachypodium Initiative"/>
        </authorList>
    </citation>
    <scope>NUCLEOTIDE SEQUENCE [LARGE SCALE GENOMIC DNA]</scope>
    <source>
        <strain evidence="2 3">Bd21</strain>
    </source>
</reference>
<feature type="region of interest" description="Disordered" evidence="1">
    <location>
        <begin position="78"/>
        <end position="104"/>
    </location>
</feature>
<evidence type="ECO:0000313" key="2">
    <source>
        <dbReference type="EMBL" id="PNT63309.1"/>
    </source>
</evidence>
<evidence type="ECO:0000313" key="3">
    <source>
        <dbReference type="EnsemblPlants" id="PNT63309"/>
    </source>
</evidence>
<reference evidence="2" key="2">
    <citation type="submission" date="2017-06" db="EMBL/GenBank/DDBJ databases">
        <title>WGS assembly of Brachypodium distachyon.</title>
        <authorList>
            <consortium name="The International Brachypodium Initiative"/>
            <person name="Lucas S."/>
            <person name="Harmon-Smith M."/>
            <person name="Lail K."/>
            <person name="Tice H."/>
            <person name="Grimwood J."/>
            <person name="Bruce D."/>
            <person name="Barry K."/>
            <person name="Shu S."/>
            <person name="Lindquist E."/>
            <person name="Wang M."/>
            <person name="Pitluck S."/>
            <person name="Vogel J.P."/>
            <person name="Garvin D.F."/>
            <person name="Mockler T.C."/>
            <person name="Schmutz J."/>
            <person name="Rokhsar D."/>
            <person name="Bevan M.W."/>
        </authorList>
    </citation>
    <scope>NUCLEOTIDE SEQUENCE</scope>
    <source>
        <strain evidence="2">Bd21</strain>
    </source>
</reference>
<dbReference type="Gramene" id="PNT63309">
    <property type="protein sequence ID" value="PNT63309"/>
    <property type="gene ID" value="BRADI_4g13993v3"/>
</dbReference>
<dbReference type="OrthoDB" id="1922221at2759"/>
<dbReference type="EMBL" id="CM000883">
    <property type="protein sequence ID" value="PNT63309.1"/>
    <property type="molecule type" value="Genomic_DNA"/>
</dbReference>
<feature type="region of interest" description="Disordered" evidence="1">
    <location>
        <begin position="1"/>
        <end position="53"/>
    </location>
</feature>
<feature type="compositionally biased region" description="Basic and acidic residues" evidence="1">
    <location>
        <begin position="93"/>
        <end position="104"/>
    </location>
</feature>
<evidence type="ECO:0000313" key="4">
    <source>
        <dbReference type="Proteomes" id="UP000008810"/>
    </source>
</evidence>
<organism evidence="2">
    <name type="scientific">Brachypodium distachyon</name>
    <name type="common">Purple false brome</name>
    <name type="synonym">Trachynia distachya</name>
    <dbReference type="NCBI Taxonomy" id="15368"/>
    <lineage>
        <taxon>Eukaryota</taxon>
        <taxon>Viridiplantae</taxon>
        <taxon>Streptophyta</taxon>
        <taxon>Embryophyta</taxon>
        <taxon>Tracheophyta</taxon>
        <taxon>Spermatophyta</taxon>
        <taxon>Magnoliopsida</taxon>
        <taxon>Liliopsida</taxon>
        <taxon>Poales</taxon>
        <taxon>Poaceae</taxon>
        <taxon>BOP clade</taxon>
        <taxon>Pooideae</taxon>
        <taxon>Stipodae</taxon>
        <taxon>Brachypodieae</taxon>
        <taxon>Brachypodium</taxon>
    </lineage>
</organism>
<dbReference type="AlphaFoldDB" id="A0A2K2CMR4"/>
<dbReference type="Proteomes" id="UP000008810">
    <property type="component" value="Chromosome 4"/>
</dbReference>
<reference evidence="3" key="3">
    <citation type="submission" date="2018-08" db="UniProtKB">
        <authorList>
            <consortium name="EnsemblPlants"/>
        </authorList>
    </citation>
    <scope>IDENTIFICATION</scope>
    <source>
        <strain evidence="3">cv. Bd21</strain>
    </source>
</reference>
<dbReference type="EnsemblPlants" id="PNT63309">
    <property type="protein sequence ID" value="PNT63309"/>
    <property type="gene ID" value="BRADI_4g13993v3"/>
</dbReference>
<keyword evidence="4" id="KW-1185">Reference proteome</keyword>
<sequence>MHLPAPSSRARHGSDTPGPELNDQTLENGWTSAIGKRRRTRRGRHRPRQREGFLRWRGRQGGRRDRFEELVDKYARNGGVRGFDRSGSLGSEGRLDGTRRLRSL</sequence>
<accession>A0A2K2CMR4</accession>
<name>A0A2K2CMR4_BRADI</name>
<dbReference type="InParanoid" id="A0A2K2CMR4"/>
<protein>
    <submittedName>
        <fullName evidence="2 3">Uncharacterized protein</fullName>
    </submittedName>
</protein>
<gene>
    <name evidence="2" type="ORF">BRADI_4g13993v3</name>
</gene>